<proteinExistence type="predicted"/>
<name>A0A8E2AKR7_9APHY</name>
<evidence type="ECO:0000313" key="2">
    <source>
        <dbReference type="Proteomes" id="UP000250043"/>
    </source>
</evidence>
<organism evidence="1 2">
    <name type="scientific">Obba rivulosa</name>
    <dbReference type="NCBI Taxonomy" id="1052685"/>
    <lineage>
        <taxon>Eukaryota</taxon>
        <taxon>Fungi</taxon>
        <taxon>Dikarya</taxon>
        <taxon>Basidiomycota</taxon>
        <taxon>Agaricomycotina</taxon>
        <taxon>Agaricomycetes</taxon>
        <taxon>Polyporales</taxon>
        <taxon>Gelatoporiaceae</taxon>
        <taxon>Obba</taxon>
    </lineage>
</organism>
<gene>
    <name evidence="1" type="ORF">OBBRIDRAFT_799675</name>
</gene>
<dbReference type="Proteomes" id="UP000250043">
    <property type="component" value="Unassembled WGS sequence"/>
</dbReference>
<protein>
    <submittedName>
        <fullName evidence="1">Uncharacterized protein</fullName>
    </submittedName>
</protein>
<reference evidence="1 2" key="1">
    <citation type="submission" date="2016-07" db="EMBL/GenBank/DDBJ databases">
        <title>Draft genome of the white-rot fungus Obba rivulosa 3A-2.</title>
        <authorList>
            <consortium name="DOE Joint Genome Institute"/>
            <person name="Miettinen O."/>
            <person name="Riley R."/>
            <person name="Acob R."/>
            <person name="Barry K."/>
            <person name="Cullen D."/>
            <person name="De Vries R."/>
            <person name="Hainaut M."/>
            <person name="Hatakka A."/>
            <person name="Henrissat B."/>
            <person name="Hilden K."/>
            <person name="Kuo R."/>
            <person name="Labutti K."/>
            <person name="Lipzen A."/>
            <person name="Makela M.R."/>
            <person name="Sandor L."/>
            <person name="Spatafora J.W."/>
            <person name="Grigoriev I.V."/>
            <person name="Hibbett D.S."/>
        </authorList>
    </citation>
    <scope>NUCLEOTIDE SEQUENCE [LARGE SCALE GENOMIC DNA]</scope>
    <source>
        <strain evidence="1 2">3A-2</strain>
    </source>
</reference>
<dbReference type="AlphaFoldDB" id="A0A8E2AKR7"/>
<sequence>MTSATEHIKLSDPRDQDRTVAVFTTIAGVPQCTPLYSLYRGMSSLVLLRLRFQLDSSHTEIDQRVLTVLASTWQSL</sequence>
<dbReference type="EMBL" id="KV722892">
    <property type="protein sequence ID" value="OCH83654.1"/>
    <property type="molecule type" value="Genomic_DNA"/>
</dbReference>
<evidence type="ECO:0000313" key="1">
    <source>
        <dbReference type="EMBL" id="OCH83654.1"/>
    </source>
</evidence>
<keyword evidence="2" id="KW-1185">Reference proteome</keyword>
<accession>A0A8E2AKR7</accession>